<evidence type="ECO:0000256" key="9">
    <source>
        <dbReference type="ARBA" id="ARBA00023136"/>
    </source>
</evidence>
<dbReference type="InterPro" id="IPR023614">
    <property type="entry name" value="Porin_dom_sf"/>
</dbReference>
<feature type="chain" id="PRO_5032986766" evidence="11">
    <location>
        <begin position="20"/>
        <end position="407"/>
    </location>
</feature>
<evidence type="ECO:0000256" key="4">
    <source>
        <dbReference type="ARBA" id="ARBA00022452"/>
    </source>
</evidence>
<gene>
    <name evidence="13" type="ORF">HHL24_40145</name>
</gene>
<dbReference type="InterPro" id="IPR002299">
    <property type="entry name" value="Porin_Neis"/>
</dbReference>
<evidence type="ECO:0000259" key="12">
    <source>
        <dbReference type="Pfam" id="PF13609"/>
    </source>
</evidence>
<dbReference type="CDD" id="cd00342">
    <property type="entry name" value="gram_neg_porins"/>
    <property type="match status" value="1"/>
</dbReference>
<dbReference type="PANTHER" id="PTHR34501">
    <property type="entry name" value="PROTEIN YDDL-RELATED"/>
    <property type="match status" value="1"/>
</dbReference>
<keyword evidence="10" id="KW-0998">Cell outer membrane</keyword>
<organism evidence="13 14">
    <name type="scientific">Paraburkholderia polaris</name>
    <dbReference type="NCBI Taxonomy" id="2728848"/>
    <lineage>
        <taxon>Bacteria</taxon>
        <taxon>Pseudomonadati</taxon>
        <taxon>Pseudomonadota</taxon>
        <taxon>Betaproteobacteria</taxon>
        <taxon>Burkholderiales</taxon>
        <taxon>Burkholderiaceae</taxon>
        <taxon>Paraburkholderia</taxon>
    </lineage>
</organism>
<feature type="domain" description="Porin" evidence="12">
    <location>
        <begin position="16"/>
        <end position="364"/>
    </location>
</feature>
<reference evidence="13 14" key="1">
    <citation type="submission" date="2020-04" db="EMBL/GenBank/DDBJ databases">
        <title>Paraburkholderia sp. RP-4-7 isolated from soil.</title>
        <authorList>
            <person name="Dahal R.H."/>
        </authorList>
    </citation>
    <scope>NUCLEOTIDE SEQUENCE [LARGE SCALE GENOMIC DNA]</scope>
    <source>
        <strain evidence="13 14">RP-4-7</strain>
    </source>
</reference>
<dbReference type="PRINTS" id="PR00182">
    <property type="entry name" value="ECOLNEIPORIN"/>
</dbReference>
<dbReference type="PANTHER" id="PTHR34501:SF9">
    <property type="entry name" value="MAJOR OUTER MEMBRANE PROTEIN P.IA"/>
    <property type="match status" value="1"/>
</dbReference>
<accession>A0A848IS62</accession>
<evidence type="ECO:0000256" key="11">
    <source>
        <dbReference type="SAM" id="SignalP"/>
    </source>
</evidence>
<keyword evidence="4" id="KW-1134">Transmembrane beta strand</keyword>
<dbReference type="Pfam" id="PF13609">
    <property type="entry name" value="Porin_4"/>
    <property type="match status" value="1"/>
</dbReference>
<proteinExistence type="predicted"/>
<keyword evidence="5" id="KW-0812">Transmembrane</keyword>
<dbReference type="AlphaFoldDB" id="A0A848IS62"/>
<dbReference type="RefSeq" id="WP_169490832.1">
    <property type="nucleotide sequence ID" value="NZ_JABBGJ010000069.1"/>
</dbReference>
<keyword evidence="6 11" id="KW-0732">Signal</keyword>
<dbReference type="Proteomes" id="UP000544134">
    <property type="component" value="Unassembled WGS sequence"/>
</dbReference>
<evidence type="ECO:0000256" key="6">
    <source>
        <dbReference type="ARBA" id="ARBA00022729"/>
    </source>
</evidence>
<evidence type="ECO:0000256" key="10">
    <source>
        <dbReference type="ARBA" id="ARBA00023237"/>
    </source>
</evidence>
<evidence type="ECO:0000256" key="2">
    <source>
        <dbReference type="ARBA" id="ARBA00011233"/>
    </source>
</evidence>
<keyword evidence="9" id="KW-0472">Membrane</keyword>
<evidence type="ECO:0000256" key="3">
    <source>
        <dbReference type="ARBA" id="ARBA00022448"/>
    </source>
</evidence>
<comment type="caution">
    <text evidence="13">The sequence shown here is derived from an EMBL/GenBank/DDBJ whole genome shotgun (WGS) entry which is preliminary data.</text>
</comment>
<dbReference type="GO" id="GO:0046930">
    <property type="term" value="C:pore complex"/>
    <property type="evidence" value="ECO:0007669"/>
    <property type="project" value="UniProtKB-KW"/>
</dbReference>
<evidence type="ECO:0000313" key="13">
    <source>
        <dbReference type="EMBL" id="NMM04060.1"/>
    </source>
</evidence>
<evidence type="ECO:0000256" key="5">
    <source>
        <dbReference type="ARBA" id="ARBA00022692"/>
    </source>
</evidence>
<dbReference type="Gene3D" id="2.40.160.10">
    <property type="entry name" value="Porin"/>
    <property type="match status" value="1"/>
</dbReference>
<keyword evidence="7" id="KW-0406">Ion transport</keyword>
<evidence type="ECO:0000256" key="8">
    <source>
        <dbReference type="ARBA" id="ARBA00023114"/>
    </source>
</evidence>
<dbReference type="GO" id="GO:0009279">
    <property type="term" value="C:cell outer membrane"/>
    <property type="evidence" value="ECO:0007669"/>
    <property type="project" value="UniProtKB-SubCell"/>
</dbReference>
<dbReference type="GO" id="GO:0015288">
    <property type="term" value="F:porin activity"/>
    <property type="evidence" value="ECO:0007669"/>
    <property type="project" value="UniProtKB-KW"/>
</dbReference>
<dbReference type="PRINTS" id="PR00184">
    <property type="entry name" value="NEISSPPORIN"/>
</dbReference>
<evidence type="ECO:0000313" key="14">
    <source>
        <dbReference type="Proteomes" id="UP000544134"/>
    </source>
</evidence>
<dbReference type="InterPro" id="IPR033900">
    <property type="entry name" value="Gram_neg_porin_domain"/>
</dbReference>
<comment type="subcellular location">
    <subcellularLocation>
        <location evidence="1">Cell outer membrane</location>
        <topology evidence="1">Multi-pass membrane protein</topology>
    </subcellularLocation>
</comment>
<keyword evidence="8" id="KW-0626">Porin</keyword>
<dbReference type="InterPro" id="IPR001702">
    <property type="entry name" value="Porin_Gram-ve"/>
</dbReference>
<keyword evidence="14" id="KW-1185">Reference proteome</keyword>
<dbReference type="InterPro" id="IPR050298">
    <property type="entry name" value="Gram-neg_bact_OMP"/>
</dbReference>
<keyword evidence="3" id="KW-0813">Transport</keyword>
<evidence type="ECO:0000256" key="7">
    <source>
        <dbReference type="ARBA" id="ARBA00023065"/>
    </source>
</evidence>
<dbReference type="SUPFAM" id="SSF56935">
    <property type="entry name" value="Porins"/>
    <property type="match status" value="1"/>
</dbReference>
<name>A0A848IS62_9BURK</name>
<protein>
    <submittedName>
        <fullName evidence="13">Porin</fullName>
    </submittedName>
</protein>
<evidence type="ECO:0000256" key="1">
    <source>
        <dbReference type="ARBA" id="ARBA00004571"/>
    </source>
</evidence>
<dbReference type="GO" id="GO:0034220">
    <property type="term" value="P:monoatomic ion transmembrane transport"/>
    <property type="evidence" value="ECO:0007669"/>
    <property type="project" value="InterPro"/>
</dbReference>
<dbReference type="EMBL" id="JABBGJ010000069">
    <property type="protein sequence ID" value="NMM04060.1"/>
    <property type="molecule type" value="Genomic_DNA"/>
</dbReference>
<comment type="subunit">
    <text evidence="2">Homotrimer.</text>
</comment>
<feature type="signal peptide" evidence="11">
    <location>
        <begin position="1"/>
        <end position="19"/>
    </location>
</feature>
<sequence length="407" mass="42422">MKPRQLAWVLGTLVFSAHAQSSVTLYGLIDFGLTYVNNAQTARTAAGPRGASQFALTDGSATGVAGSRWGLRGVEDLGGGLQALFVLENGFTLNNGALAQGGAEFGRQAYVGISGGFGKLTLGRQYDTYTDFVQPLTATGQWAGYMGAQPDDVDSLSNTSRINNAIKFRTPDYRGFAAAGLYSLGGVAGSVTQNQLWSLGASYSVGSMSLAAGYLNARDPNLSLYGTTPNKGPATSNNIGSFGSPTAPESYPVDAGYASASTTQLAGAAVQYAFDPVTLGFVITNTRFEGLGSAAGPDPLKYTGTAVFTSLEFSVRSQVTPALLLASAIHYTDRNSVNGDGGARYLQLDLGTIYNLSKRTSVYLLTVLQRASGRDSLGQPAVASISGFSPSATNHQIGVRLALQERF</sequence>